<comment type="catalytic activity">
    <reaction evidence="6 7">
        <text>Release of N-terminal amino acids, preferentially methionine, from peptides and arylamides.</text>
        <dbReference type="EC" id="3.4.11.18"/>
    </reaction>
</comment>
<dbReference type="InterPro" id="IPR036005">
    <property type="entry name" value="Creatinase/aminopeptidase-like"/>
</dbReference>
<evidence type="ECO:0000313" key="11">
    <source>
        <dbReference type="Proteomes" id="UP000565724"/>
    </source>
</evidence>
<evidence type="ECO:0000256" key="6">
    <source>
        <dbReference type="HAMAP-Rule" id="MF_01974"/>
    </source>
</evidence>
<evidence type="ECO:0000313" key="10">
    <source>
        <dbReference type="EMBL" id="NUU16156.1"/>
    </source>
</evidence>
<keyword evidence="3 6" id="KW-0645">Protease</keyword>
<dbReference type="PANTHER" id="PTHR43330">
    <property type="entry name" value="METHIONINE AMINOPEPTIDASE"/>
    <property type="match status" value="1"/>
</dbReference>
<dbReference type="EC" id="3.4.11.18" evidence="6 7"/>
<feature type="binding site" evidence="6">
    <location>
        <position position="121"/>
    </location>
    <ligand>
        <name>substrate</name>
    </ligand>
</feature>
<feature type="domain" description="Peptidase M24" evidence="9">
    <location>
        <begin position="55"/>
        <end position="284"/>
    </location>
</feature>
<dbReference type="PANTHER" id="PTHR43330:SF16">
    <property type="entry name" value="METHIONINE AMINOPEPTIDASE 2"/>
    <property type="match status" value="1"/>
</dbReference>
<keyword evidence="11" id="KW-1185">Reference proteome</keyword>
<comment type="subunit">
    <text evidence="6">Monomer.</text>
</comment>
<evidence type="ECO:0000259" key="9">
    <source>
        <dbReference type="Pfam" id="PF00557"/>
    </source>
</evidence>
<evidence type="ECO:0000256" key="3">
    <source>
        <dbReference type="ARBA" id="ARBA00022670"/>
    </source>
</evidence>
<reference evidence="10 11" key="1">
    <citation type="submission" date="2020-05" db="EMBL/GenBank/DDBJ databases">
        <title>Genome Sequencing of Type Strains.</title>
        <authorList>
            <person name="Lemaire J.F."/>
            <person name="Inderbitzin P."/>
            <person name="Gregorio O.A."/>
            <person name="Collins S.B."/>
            <person name="Wespe N."/>
            <person name="Knight-Connoni V."/>
        </authorList>
    </citation>
    <scope>NUCLEOTIDE SEQUENCE [LARGE SCALE GENOMIC DNA]</scope>
    <source>
        <strain evidence="10 11">ATCC 25174</strain>
    </source>
</reference>
<keyword evidence="4 6" id="KW-0479">Metal-binding</keyword>
<feature type="binding site" evidence="6">
    <location>
        <position position="277"/>
    </location>
    <ligand>
        <name>a divalent metal cation</name>
        <dbReference type="ChEBI" id="CHEBI:60240"/>
        <label>1</label>
    </ligand>
</feature>
<feature type="binding site" evidence="6">
    <location>
        <position position="212"/>
    </location>
    <ligand>
        <name>a divalent metal cation</name>
        <dbReference type="ChEBI" id="CHEBI:60240"/>
        <label>2</label>
        <note>catalytic</note>
    </ligand>
</feature>
<feature type="region of interest" description="Disordered" evidence="8">
    <location>
        <begin position="1"/>
        <end position="42"/>
    </location>
</feature>
<feature type="binding site" evidence="6">
    <location>
        <position position="246"/>
    </location>
    <ligand>
        <name>a divalent metal cation</name>
        <dbReference type="ChEBI" id="CHEBI:60240"/>
        <label>2</label>
        <note>catalytic</note>
    </ligand>
</feature>
<gene>
    <name evidence="6 10" type="primary">map</name>
    <name evidence="10" type="ORF">HP550_02680</name>
</gene>
<feature type="binding site" evidence="6">
    <location>
        <position position="149"/>
    </location>
    <ligand>
        <name>a divalent metal cation</name>
        <dbReference type="ChEBI" id="CHEBI:60240"/>
        <label>1</label>
    </ligand>
</feature>
<protein>
    <recommendedName>
        <fullName evidence="6 7">Methionine aminopeptidase</fullName>
        <shortName evidence="6">MAP</shortName>
        <shortName evidence="6">MetAP</shortName>
        <ecNumber evidence="6 7">3.4.11.18</ecNumber>
    </recommendedName>
    <alternativeName>
        <fullName evidence="6">Peptidase M</fullName>
    </alternativeName>
</protein>
<feature type="binding site" evidence="6">
    <location>
        <position position="138"/>
    </location>
    <ligand>
        <name>a divalent metal cation</name>
        <dbReference type="ChEBI" id="CHEBI:60240"/>
        <label>1</label>
    </ligand>
</feature>
<dbReference type="NCBIfam" id="TIGR00500">
    <property type="entry name" value="met_pdase_I"/>
    <property type="match status" value="1"/>
</dbReference>
<dbReference type="PRINTS" id="PR00599">
    <property type="entry name" value="MAPEPTIDASE"/>
</dbReference>
<dbReference type="HAMAP" id="MF_01974">
    <property type="entry name" value="MetAP_1"/>
    <property type="match status" value="1"/>
</dbReference>
<evidence type="ECO:0000256" key="5">
    <source>
        <dbReference type="ARBA" id="ARBA00022801"/>
    </source>
</evidence>
<feature type="binding site" evidence="6">
    <location>
        <position position="219"/>
    </location>
    <ligand>
        <name>substrate</name>
    </ligand>
</feature>
<comment type="function">
    <text evidence="1 6">Removes the N-terminal methionine from nascent proteins. The N-terminal methionine is often cleaved when the second residue in the primary sequence is small and uncharged (Met-Ala-, Cys, Gly, Pro, Ser, Thr, or Val). Requires deformylation of the N(alpha)-formylated initiator methionine before it can be hydrolyzed.</text>
</comment>
<dbReference type="GO" id="GO:0004239">
    <property type="term" value="F:initiator methionyl aminopeptidase activity"/>
    <property type="evidence" value="ECO:0007669"/>
    <property type="project" value="UniProtKB-UniRule"/>
</dbReference>
<dbReference type="GO" id="GO:0046872">
    <property type="term" value="F:metal ion binding"/>
    <property type="evidence" value="ECO:0007669"/>
    <property type="project" value="UniProtKB-UniRule"/>
</dbReference>
<evidence type="ECO:0000256" key="4">
    <source>
        <dbReference type="ARBA" id="ARBA00022723"/>
    </source>
</evidence>
<comment type="cofactor">
    <cofactor evidence="6">
        <name>Co(2+)</name>
        <dbReference type="ChEBI" id="CHEBI:48828"/>
    </cofactor>
    <cofactor evidence="6">
        <name>Zn(2+)</name>
        <dbReference type="ChEBI" id="CHEBI:29105"/>
    </cofactor>
    <cofactor evidence="6">
        <name>Mn(2+)</name>
        <dbReference type="ChEBI" id="CHEBI:29035"/>
    </cofactor>
    <cofactor evidence="6">
        <name>Fe(2+)</name>
        <dbReference type="ChEBI" id="CHEBI:29033"/>
    </cofactor>
    <text evidence="6">Binds 2 divalent metal cations per subunit. Has a high-affinity and a low affinity metal-binding site. The true nature of the physiological cofactor is under debate. The enzyme is active with cobalt, zinc, manganese or divalent iron ions. Most likely, methionine aminopeptidases function as mononuclear Fe(2+)-metalloproteases under physiological conditions, and the catalytically relevant metal-binding site has been assigned to the histidine-containing high-affinity site.</text>
</comment>
<dbReference type="AlphaFoldDB" id="A0A7Y5ZXY9"/>
<evidence type="ECO:0000256" key="7">
    <source>
        <dbReference type="RuleBase" id="RU003653"/>
    </source>
</evidence>
<proteinExistence type="inferred from homology"/>
<comment type="caution">
    <text evidence="10">The sequence shown here is derived from an EMBL/GenBank/DDBJ whole genome shotgun (WGS) entry which is preliminary data.</text>
</comment>
<accession>A0A7Y5ZXY9</accession>
<keyword evidence="5 6" id="KW-0378">Hydrolase</keyword>
<name>A0A7Y5ZXY9_9CELL</name>
<dbReference type="Gene3D" id="3.90.230.10">
    <property type="entry name" value="Creatinase/methionine aminopeptidase superfamily"/>
    <property type="match status" value="1"/>
</dbReference>
<dbReference type="InterPro" id="IPR001714">
    <property type="entry name" value="Pept_M24_MAP"/>
</dbReference>
<feature type="binding site" evidence="6">
    <location>
        <position position="277"/>
    </location>
    <ligand>
        <name>a divalent metal cation</name>
        <dbReference type="ChEBI" id="CHEBI:60240"/>
        <label>2</label>
        <note>catalytic</note>
    </ligand>
</feature>
<dbReference type="Pfam" id="PF00557">
    <property type="entry name" value="Peptidase_M24"/>
    <property type="match status" value="1"/>
</dbReference>
<evidence type="ECO:0000256" key="2">
    <source>
        <dbReference type="ARBA" id="ARBA00022438"/>
    </source>
</evidence>
<dbReference type="GO" id="GO:0005829">
    <property type="term" value="C:cytosol"/>
    <property type="evidence" value="ECO:0007669"/>
    <property type="project" value="TreeGrafter"/>
</dbReference>
<feature type="binding site" evidence="6">
    <location>
        <position position="149"/>
    </location>
    <ligand>
        <name>a divalent metal cation</name>
        <dbReference type="ChEBI" id="CHEBI:60240"/>
        <label>2</label>
        <note>catalytic</note>
    </ligand>
</feature>
<evidence type="ECO:0000256" key="1">
    <source>
        <dbReference type="ARBA" id="ARBA00002521"/>
    </source>
</evidence>
<sequence>MPGMSPVHAPRSALVPGTVSPRRDVPSSIARPEYVGRQGPAHWTGSNVLEPEMIERVRVAARLAAQALELVGSHVAPGVTTDELDVIGHEFLVGHGAYPSTLGYRGFPKSLCTSVNEVICHGIPDSTVIEDGDIVNIDVTAYIGGVHGDNNATFLAGDVDEESRLLVERTQEALTRAIKSVVPGREINVVGRVIEKYAARFGYGVVRDYTGHGVGPAFHTGLIVPHYDAAPAYDTVIEPGMVFTIEPMLNLGTPDWVMWDDDWTVLTADGRRSAQFEHTLLVTDTGAEILTLP</sequence>
<dbReference type="EMBL" id="JABMCI010000042">
    <property type="protein sequence ID" value="NUU16156.1"/>
    <property type="molecule type" value="Genomic_DNA"/>
</dbReference>
<dbReference type="GO" id="GO:0006508">
    <property type="term" value="P:proteolysis"/>
    <property type="evidence" value="ECO:0007669"/>
    <property type="project" value="UniProtKB-KW"/>
</dbReference>
<dbReference type="PROSITE" id="PS00680">
    <property type="entry name" value="MAP_1"/>
    <property type="match status" value="1"/>
</dbReference>
<dbReference type="InterPro" id="IPR002467">
    <property type="entry name" value="Pept_M24A_MAP1"/>
</dbReference>
<evidence type="ECO:0000256" key="8">
    <source>
        <dbReference type="SAM" id="MobiDB-lite"/>
    </source>
</evidence>
<dbReference type="SUPFAM" id="SSF55920">
    <property type="entry name" value="Creatinase/aminopeptidase"/>
    <property type="match status" value="1"/>
</dbReference>
<dbReference type="GO" id="GO:0070006">
    <property type="term" value="F:metalloaminopeptidase activity"/>
    <property type="evidence" value="ECO:0007669"/>
    <property type="project" value="UniProtKB-UniRule"/>
</dbReference>
<dbReference type="Proteomes" id="UP000565724">
    <property type="component" value="Unassembled WGS sequence"/>
</dbReference>
<dbReference type="CDD" id="cd01086">
    <property type="entry name" value="MetAP1"/>
    <property type="match status" value="1"/>
</dbReference>
<organism evidence="10 11">
    <name type="scientific">Cellulomonas humilata</name>
    <dbReference type="NCBI Taxonomy" id="144055"/>
    <lineage>
        <taxon>Bacteria</taxon>
        <taxon>Bacillati</taxon>
        <taxon>Actinomycetota</taxon>
        <taxon>Actinomycetes</taxon>
        <taxon>Micrococcales</taxon>
        <taxon>Cellulomonadaceae</taxon>
        <taxon>Cellulomonas</taxon>
    </lineage>
</organism>
<comment type="similarity">
    <text evidence="6">Belongs to the peptidase M24A family. Methionine aminopeptidase type 1 subfamily.</text>
</comment>
<keyword evidence="2 6" id="KW-0031">Aminopeptidase</keyword>
<dbReference type="InterPro" id="IPR000994">
    <property type="entry name" value="Pept_M24"/>
</dbReference>